<dbReference type="EMBL" id="LSSM01006782">
    <property type="protein sequence ID" value="OMJ10062.1"/>
    <property type="molecule type" value="Genomic_DNA"/>
</dbReference>
<dbReference type="Pfam" id="PF08284">
    <property type="entry name" value="RVP_2"/>
    <property type="match status" value="1"/>
</dbReference>
<organism evidence="2 3">
    <name type="scientific">Smittium culicis</name>
    <dbReference type="NCBI Taxonomy" id="133412"/>
    <lineage>
        <taxon>Eukaryota</taxon>
        <taxon>Fungi</taxon>
        <taxon>Fungi incertae sedis</taxon>
        <taxon>Zoopagomycota</taxon>
        <taxon>Kickxellomycotina</taxon>
        <taxon>Harpellomycetes</taxon>
        <taxon>Harpellales</taxon>
        <taxon>Legeriomycetaceae</taxon>
        <taxon>Smittium</taxon>
    </lineage>
</organism>
<feature type="compositionally biased region" description="Acidic residues" evidence="1">
    <location>
        <begin position="329"/>
        <end position="359"/>
    </location>
</feature>
<sequence>MSKYDLLPTKFKGDESDLNTVGIWVTMFTLAVSLLKLEGAESLDIFKLWIEGRAAQWQNEVEKLEDTKDWDLAKWTKRLSDYFSKSEKKVGNLITLSKFTKTVQESMSDFNDRFNKYLATIPKEHYTSDWIAKSYLETVSFIDRDLCWLISQDKNANDVKHLMAEASGGSKSQGCVQFGPGNEEANSRIDRVGTHPHLTSENGIRTRHSLPLFIDTGARYSIISNLAAEKLNVPISKLKNVIRISPVKEDPINVREYADVPLRFEDDLVIPTRFININGCAAPVLLGLDVLEKLKVKLNYEKELFTLTYNRNRYNFQLYSEEILNEEFSSEVSEDSSEEDFEEVESGEESDSESNEDCENVPLFYSAVESSIM</sequence>
<accession>A0A1R1X623</accession>
<comment type="caution">
    <text evidence="2">The sequence shown here is derived from an EMBL/GenBank/DDBJ whole genome shotgun (WGS) entry which is preliminary data.</text>
</comment>
<dbReference type="OrthoDB" id="3863715at2759"/>
<evidence type="ECO:0000313" key="2">
    <source>
        <dbReference type="EMBL" id="OMJ10062.1"/>
    </source>
</evidence>
<dbReference type="SUPFAM" id="SSF50630">
    <property type="entry name" value="Acid proteases"/>
    <property type="match status" value="1"/>
</dbReference>
<dbReference type="Gene3D" id="2.40.70.10">
    <property type="entry name" value="Acid Proteases"/>
    <property type="match status" value="1"/>
</dbReference>
<feature type="region of interest" description="Disordered" evidence="1">
    <location>
        <begin position="329"/>
        <end position="373"/>
    </location>
</feature>
<evidence type="ECO:0000256" key="1">
    <source>
        <dbReference type="SAM" id="MobiDB-lite"/>
    </source>
</evidence>
<keyword evidence="3" id="KW-1185">Reference proteome</keyword>
<gene>
    <name evidence="2" type="ORF">AYI69_g10403</name>
</gene>
<dbReference type="Proteomes" id="UP000187429">
    <property type="component" value="Unassembled WGS sequence"/>
</dbReference>
<protein>
    <submittedName>
        <fullName evidence="2">Uncharacterized protein</fullName>
    </submittedName>
</protein>
<name>A0A1R1X623_9FUNG</name>
<evidence type="ECO:0000313" key="3">
    <source>
        <dbReference type="Proteomes" id="UP000187429"/>
    </source>
</evidence>
<dbReference type="InterPro" id="IPR021109">
    <property type="entry name" value="Peptidase_aspartic_dom_sf"/>
</dbReference>
<proteinExistence type="predicted"/>
<reference evidence="3" key="1">
    <citation type="submission" date="2017-01" db="EMBL/GenBank/DDBJ databases">
        <authorList>
            <person name="Wang Y."/>
            <person name="White M."/>
            <person name="Kvist S."/>
            <person name="Moncalvo J.-M."/>
        </authorList>
    </citation>
    <scope>NUCLEOTIDE SEQUENCE [LARGE SCALE GENOMIC DNA]</scope>
    <source>
        <strain evidence="3">ID-206-W2</strain>
    </source>
</reference>
<dbReference type="AlphaFoldDB" id="A0A1R1X623"/>